<evidence type="ECO:0000313" key="13">
    <source>
        <dbReference type="EMBL" id="GBG24306.1"/>
    </source>
</evidence>
<dbReference type="PANTHER" id="PTHR30520">
    <property type="entry name" value="FORMATE TRANSPORTER-RELATED"/>
    <property type="match status" value="1"/>
</dbReference>
<keyword evidence="4 12" id="KW-1133">Transmembrane helix</keyword>
<feature type="transmembrane region" description="Helical" evidence="12">
    <location>
        <begin position="162"/>
        <end position="181"/>
    </location>
</feature>
<evidence type="ECO:0000256" key="5">
    <source>
        <dbReference type="ARBA" id="ARBA00023136"/>
    </source>
</evidence>
<gene>
    <name evidence="13" type="ORF">FCC1311_005242</name>
</gene>
<evidence type="ECO:0000256" key="4">
    <source>
        <dbReference type="ARBA" id="ARBA00022989"/>
    </source>
</evidence>
<organism evidence="13 14">
    <name type="scientific">Hondaea fermentalgiana</name>
    <dbReference type="NCBI Taxonomy" id="2315210"/>
    <lineage>
        <taxon>Eukaryota</taxon>
        <taxon>Sar</taxon>
        <taxon>Stramenopiles</taxon>
        <taxon>Bigyra</taxon>
        <taxon>Labyrinthulomycetes</taxon>
        <taxon>Thraustochytrida</taxon>
        <taxon>Thraustochytriidae</taxon>
        <taxon>Hondaea</taxon>
    </lineage>
</organism>
<feature type="region of interest" description="Disordered" evidence="11">
    <location>
        <begin position="1"/>
        <end position="43"/>
    </location>
</feature>
<dbReference type="AlphaFoldDB" id="A0A2R5FZW0"/>
<dbReference type="GO" id="GO:0015707">
    <property type="term" value="P:nitrite transport"/>
    <property type="evidence" value="ECO:0007669"/>
    <property type="project" value="TreeGrafter"/>
</dbReference>
<dbReference type="OrthoDB" id="4829at2759"/>
<comment type="catalytic activity">
    <reaction evidence="9">
        <text>acetate(out) + H(+)(out) = acetate(in) + H(+)(in)</text>
        <dbReference type="Rhea" id="RHEA:71803"/>
        <dbReference type="ChEBI" id="CHEBI:15378"/>
        <dbReference type="ChEBI" id="CHEBI:30089"/>
    </reaction>
</comment>
<dbReference type="Pfam" id="PF01226">
    <property type="entry name" value="Form_Nir_trans"/>
    <property type="match status" value="1"/>
</dbReference>
<evidence type="ECO:0000256" key="1">
    <source>
        <dbReference type="ARBA" id="ARBA00004651"/>
    </source>
</evidence>
<comment type="catalytic activity">
    <reaction evidence="6">
        <text>(S)-lactate(in) + H(+)(in) = (S)-lactate(out) + H(+)(out)</text>
        <dbReference type="Rhea" id="RHEA:29415"/>
        <dbReference type="ChEBI" id="CHEBI:15378"/>
        <dbReference type="ChEBI" id="CHEBI:16651"/>
    </reaction>
</comment>
<evidence type="ECO:0000256" key="6">
    <source>
        <dbReference type="ARBA" id="ARBA00034245"/>
    </source>
</evidence>
<keyword evidence="5 12" id="KW-0472">Membrane</keyword>
<feature type="transmembrane region" description="Helical" evidence="12">
    <location>
        <begin position="239"/>
        <end position="263"/>
    </location>
</feature>
<dbReference type="EMBL" id="BEYU01000005">
    <property type="protein sequence ID" value="GBG24306.1"/>
    <property type="molecule type" value="Genomic_DNA"/>
</dbReference>
<protein>
    <submittedName>
        <fullName evidence="13">Formate nitrite transporter</fullName>
    </submittedName>
</protein>
<dbReference type="GO" id="GO:0015513">
    <property type="term" value="F:high-affinity secondary active nitrite transmembrane transporter activity"/>
    <property type="evidence" value="ECO:0007669"/>
    <property type="project" value="TreeGrafter"/>
</dbReference>
<evidence type="ECO:0000256" key="8">
    <source>
        <dbReference type="ARBA" id="ARBA00049016"/>
    </source>
</evidence>
<dbReference type="GO" id="GO:0005886">
    <property type="term" value="C:plasma membrane"/>
    <property type="evidence" value="ECO:0007669"/>
    <property type="project" value="UniProtKB-SubCell"/>
</dbReference>
<dbReference type="Proteomes" id="UP000241890">
    <property type="component" value="Unassembled WGS sequence"/>
</dbReference>
<evidence type="ECO:0000256" key="12">
    <source>
        <dbReference type="SAM" id="Phobius"/>
    </source>
</evidence>
<feature type="transmembrane region" description="Helical" evidence="12">
    <location>
        <begin position="108"/>
        <end position="128"/>
    </location>
</feature>
<accession>A0A2R5FZW0</accession>
<evidence type="ECO:0000313" key="14">
    <source>
        <dbReference type="Proteomes" id="UP000241890"/>
    </source>
</evidence>
<comment type="catalytic activity">
    <reaction evidence="8">
        <text>formate(in) + H(+)(in) = formate(out) + H(+)(out)</text>
        <dbReference type="Rhea" id="RHEA:80887"/>
        <dbReference type="ChEBI" id="CHEBI:15378"/>
        <dbReference type="ChEBI" id="CHEBI:15740"/>
    </reaction>
</comment>
<comment type="caution">
    <text evidence="13">The sequence shown here is derived from an EMBL/GenBank/DDBJ whole genome shotgun (WGS) entry which is preliminary data.</text>
</comment>
<keyword evidence="3 12" id="KW-0812">Transmembrane</keyword>
<reference evidence="13 14" key="1">
    <citation type="submission" date="2017-12" db="EMBL/GenBank/DDBJ databases">
        <title>Sequencing, de novo assembly and annotation of complete genome of a new Thraustochytrid species, strain FCC1311.</title>
        <authorList>
            <person name="Sedici K."/>
            <person name="Godart F."/>
            <person name="Aiese Cigliano R."/>
            <person name="Sanseverino W."/>
            <person name="Barakat M."/>
            <person name="Ortet P."/>
            <person name="Marechal E."/>
            <person name="Cagnac O."/>
            <person name="Amato A."/>
        </authorList>
    </citation>
    <scope>NUCLEOTIDE SEQUENCE [LARGE SCALE GENOMIC DNA]</scope>
</reference>
<evidence type="ECO:0000256" key="2">
    <source>
        <dbReference type="ARBA" id="ARBA00011255"/>
    </source>
</evidence>
<comment type="subunit">
    <text evidence="2">Homopentamer.</text>
</comment>
<evidence type="ECO:0000256" key="7">
    <source>
        <dbReference type="ARBA" id="ARBA00047693"/>
    </source>
</evidence>
<dbReference type="Gene3D" id="1.20.1080.10">
    <property type="entry name" value="Glycerol uptake facilitator protein"/>
    <property type="match status" value="1"/>
</dbReference>
<evidence type="ECO:0000256" key="11">
    <source>
        <dbReference type="SAM" id="MobiDB-lite"/>
    </source>
</evidence>
<comment type="subcellular location">
    <subcellularLocation>
        <location evidence="1">Cell membrane</location>
        <topology evidence="1">Multi-pass membrane protein</topology>
    </subcellularLocation>
</comment>
<comment type="catalytic activity">
    <reaction evidence="7">
        <text>pyruvate(out) + H(+)(out) = pyruvate(in) + H(+)(in)</text>
        <dbReference type="Rhea" id="RHEA:64720"/>
        <dbReference type="ChEBI" id="CHEBI:15361"/>
        <dbReference type="ChEBI" id="CHEBI:15378"/>
    </reaction>
</comment>
<feature type="transmembrane region" description="Helical" evidence="12">
    <location>
        <begin position="211"/>
        <end position="232"/>
    </location>
</feature>
<proteinExistence type="inferred from homology"/>
<name>A0A2R5FZW0_9STRA</name>
<dbReference type="InterPro" id="IPR000292">
    <property type="entry name" value="For/NO2_transpt"/>
</dbReference>
<dbReference type="InterPro" id="IPR023271">
    <property type="entry name" value="Aquaporin-like"/>
</dbReference>
<comment type="similarity">
    <text evidence="10">Belongs to the FNT transporter (TC 1.A.16) family.</text>
</comment>
<sequence length="321" mass="34294">MALVFEKDGNPGATSMQQIDKKEDAQQKRSVEDVESQRSAEPPVELKLSAGQQAMVNLNNTALTRADRGPVQMMLSAILAGIMLSWGGALYVVLAAGTKAYWSEAPGLHSLISAAVFPMGLTGILLTGSDLLTSNMMYGTLPFATFDPRRESPRKLLSSCKLLAISFVGNFLSCALMAAYISPMVVTSDYAVDFVVAVAEKKVAGGLGIRFARAIAANWLVNIAVFQAACVSSAHGKMIVLWLPITAFVACGFEHSVANMFLIPLGMYNGADVSVGDFLGKNLFLVMLGNAIGAGIGVGWLQWHAMVPTNYWVLTGHKRNN</sequence>
<evidence type="ECO:0000256" key="9">
    <source>
        <dbReference type="ARBA" id="ARBA00049088"/>
    </source>
</evidence>
<dbReference type="PANTHER" id="PTHR30520:SF6">
    <property type="entry name" value="FORMATE_NITRATE FAMILY TRANSPORTER (EUROFUNG)"/>
    <property type="match status" value="1"/>
</dbReference>
<feature type="compositionally biased region" description="Basic and acidic residues" evidence="11">
    <location>
        <begin position="19"/>
        <end position="38"/>
    </location>
</feature>
<feature type="transmembrane region" description="Helical" evidence="12">
    <location>
        <begin position="283"/>
        <end position="301"/>
    </location>
</feature>
<evidence type="ECO:0000256" key="3">
    <source>
        <dbReference type="ARBA" id="ARBA00022692"/>
    </source>
</evidence>
<dbReference type="InParanoid" id="A0A2R5FZW0"/>
<feature type="transmembrane region" description="Helical" evidence="12">
    <location>
        <begin position="73"/>
        <end position="96"/>
    </location>
</feature>
<keyword evidence="14" id="KW-1185">Reference proteome</keyword>
<evidence type="ECO:0000256" key="10">
    <source>
        <dbReference type="ARBA" id="ARBA00049660"/>
    </source>
</evidence>